<dbReference type="InterPro" id="IPR036259">
    <property type="entry name" value="MFS_trans_sf"/>
</dbReference>
<dbReference type="InterPro" id="IPR000182">
    <property type="entry name" value="GNAT_dom"/>
</dbReference>
<feature type="transmembrane region" description="Helical" evidence="8">
    <location>
        <begin position="273"/>
        <end position="297"/>
    </location>
</feature>
<evidence type="ECO:0000256" key="7">
    <source>
        <dbReference type="SAM" id="MobiDB-lite"/>
    </source>
</evidence>
<feature type="transmembrane region" description="Helical" evidence="8">
    <location>
        <begin position="318"/>
        <end position="340"/>
    </location>
</feature>
<evidence type="ECO:0000256" key="4">
    <source>
        <dbReference type="ARBA" id="ARBA00022692"/>
    </source>
</evidence>
<evidence type="ECO:0000256" key="6">
    <source>
        <dbReference type="ARBA" id="ARBA00023136"/>
    </source>
</evidence>
<dbReference type="GO" id="GO:0016747">
    <property type="term" value="F:acyltransferase activity, transferring groups other than amino-acyl groups"/>
    <property type="evidence" value="ECO:0007669"/>
    <property type="project" value="InterPro"/>
</dbReference>
<keyword evidence="4 8" id="KW-0812">Transmembrane</keyword>
<feature type="transmembrane region" description="Helical" evidence="8">
    <location>
        <begin position="184"/>
        <end position="203"/>
    </location>
</feature>
<dbReference type="GO" id="GO:0022857">
    <property type="term" value="F:transmembrane transporter activity"/>
    <property type="evidence" value="ECO:0007669"/>
    <property type="project" value="InterPro"/>
</dbReference>
<feature type="compositionally biased region" description="Polar residues" evidence="7">
    <location>
        <begin position="30"/>
        <end position="41"/>
    </location>
</feature>
<feature type="transmembrane region" description="Helical" evidence="8">
    <location>
        <begin position="209"/>
        <end position="229"/>
    </location>
</feature>
<dbReference type="SUPFAM" id="SSF103473">
    <property type="entry name" value="MFS general substrate transporter"/>
    <property type="match status" value="1"/>
</dbReference>
<comment type="subcellular location">
    <subcellularLocation>
        <location evidence="1">Membrane</location>
        <topology evidence="1">Multi-pass membrane protein</topology>
    </subcellularLocation>
</comment>
<dbReference type="InterPro" id="IPR050327">
    <property type="entry name" value="Proton-linked_MCT"/>
</dbReference>
<evidence type="ECO:0000313" key="12">
    <source>
        <dbReference type="Proteomes" id="UP000245956"/>
    </source>
</evidence>
<dbReference type="InterPro" id="IPR016181">
    <property type="entry name" value="Acyl_CoA_acyltransferase"/>
</dbReference>
<feature type="compositionally biased region" description="Polar residues" evidence="7">
    <location>
        <begin position="1"/>
        <end position="12"/>
    </location>
</feature>
<comment type="caution">
    <text evidence="11">The sequence shown here is derived from an EMBL/GenBank/DDBJ whole genome shotgun (WGS) entry which is preliminary data.</text>
</comment>
<feature type="region of interest" description="Disordered" evidence="7">
    <location>
        <begin position="1"/>
        <end position="106"/>
    </location>
</feature>
<name>A0A2U3ED66_PURLI</name>
<accession>A0A2U3ED66</accession>
<comment type="similarity">
    <text evidence="2">Belongs to the major facilitator superfamily. Monocarboxylate porter (TC 2.A.1.13) family.</text>
</comment>
<proteinExistence type="inferred from homology"/>
<dbReference type="CDD" id="cd04301">
    <property type="entry name" value="NAT_SF"/>
    <property type="match status" value="1"/>
</dbReference>
<evidence type="ECO:0000256" key="8">
    <source>
        <dbReference type="SAM" id="Phobius"/>
    </source>
</evidence>
<evidence type="ECO:0000256" key="3">
    <source>
        <dbReference type="ARBA" id="ARBA00022448"/>
    </source>
</evidence>
<feature type="transmembrane region" description="Helical" evidence="8">
    <location>
        <begin position="471"/>
        <end position="493"/>
    </location>
</feature>
<protein>
    <submittedName>
        <fullName evidence="11">Putative transporter MCH4</fullName>
    </submittedName>
</protein>
<feature type="region of interest" description="Disordered" evidence="7">
    <location>
        <begin position="660"/>
        <end position="687"/>
    </location>
</feature>
<feature type="compositionally biased region" description="Pro residues" evidence="7">
    <location>
        <begin position="701"/>
        <end position="719"/>
    </location>
</feature>
<dbReference type="Pfam" id="PF13673">
    <property type="entry name" value="Acetyltransf_10"/>
    <property type="match status" value="1"/>
</dbReference>
<dbReference type="PANTHER" id="PTHR11360:SF224">
    <property type="entry name" value="MAJOR FACILITATOR SUPERFAMILY (MFS) PROFILE DOMAIN-CONTAINING PROTEIN-RELATED"/>
    <property type="match status" value="1"/>
</dbReference>
<feature type="domain" description="N-acetyltransferase" evidence="10">
    <location>
        <begin position="694"/>
        <end position="827"/>
    </location>
</feature>
<dbReference type="EMBL" id="LCWV01000006">
    <property type="protein sequence ID" value="PWI72458.1"/>
    <property type="molecule type" value="Genomic_DNA"/>
</dbReference>
<sequence length="833" mass="90286">MPGSTHSLSSSTVHEKAPAPSAGIDEKNQYRPSRSASQSSKAAEAPPYYASSERDLERGAVVAAVDEDDNYSSSEKRPAGAAVQQPGDAKPGQGPPPPAGGPPGADFPDGGVEAWLVVLGGWCALFCTFGLVNCVGVFEQYYVNGPLRQYSSSTVSWILSVQVWTMVFSGTVFGRLFDNYGPRWLLWGGTVAYVFGLMMVSLSSEYYQFFLAQAVVSSVGSSAVFNACMSSLVSWFSKNRSAAFGVMVSGSSVGGVVLPIMMNKLIERIGFPWMMRAMAFMFLGLLIFASLTVKARLPPKPRPFKLMEYVNNLRDVRLLVTIIGFFFFMWGMFLPFNYVLLQAEAAGTSPTLIPYLLPILNAVSIFGRIIPGIVADKLGRYNVMVIITFISALFCLAVWTPVKNTAGILVFMIIFGFSSGGFISLGPTCIAQISDIREIGTRVGTAFAIQSFGALTGSPIAGAIVQAQHGSYLGLQLFCGFSMLAGSIVLLGARFTQVGLKLVKVGRPFNSFCVILCPAVEKPSTNTASLPRSGLIASAGWSDSPLLVPGEEKRDIVWEPTTRQFWAEKRLESVQRRSRARAAYASPSAETIDNDMAALAIRLRPALASDAPAVVATMHDAFRDSLFHQRCFPTSDPASRESLVQWVDKNLADPESHMIIAERDTAPPRPLPSASSAGTGADAEPPRPVAGFARWVRRPAPSPAPVLDPSSQPPPPPPRMVFTPDMYPAGGDAALAARVFQANYDALMRATEGRSVWFLSMLVVPREHQRRGVGTALLRYGLERADRDGWVAYVNASPEGKSLYDRFGFVAVERSEFGDIVEHHMLREPESRR</sequence>
<feature type="domain" description="Major facilitator superfamily (MFS) profile" evidence="9">
    <location>
        <begin position="114"/>
        <end position="504"/>
    </location>
</feature>
<evidence type="ECO:0000256" key="5">
    <source>
        <dbReference type="ARBA" id="ARBA00022989"/>
    </source>
</evidence>
<dbReference type="GO" id="GO:0016020">
    <property type="term" value="C:membrane"/>
    <property type="evidence" value="ECO:0007669"/>
    <property type="project" value="UniProtKB-SubCell"/>
</dbReference>
<feature type="region of interest" description="Disordered" evidence="7">
    <location>
        <begin position="701"/>
        <end position="724"/>
    </location>
</feature>
<dbReference type="PANTHER" id="PTHR11360">
    <property type="entry name" value="MONOCARBOXYLATE TRANSPORTER"/>
    <property type="match status" value="1"/>
</dbReference>
<dbReference type="Gene3D" id="1.20.1250.20">
    <property type="entry name" value="MFS general substrate transporter like domains"/>
    <property type="match status" value="2"/>
</dbReference>
<dbReference type="SUPFAM" id="SSF55729">
    <property type="entry name" value="Acyl-CoA N-acyltransferases (Nat)"/>
    <property type="match status" value="1"/>
</dbReference>
<dbReference type="PROSITE" id="PS50850">
    <property type="entry name" value="MFS"/>
    <property type="match status" value="1"/>
</dbReference>
<evidence type="ECO:0000313" key="11">
    <source>
        <dbReference type="EMBL" id="PWI72458.1"/>
    </source>
</evidence>
<evidence type="ECO:0000256" key="2">
    <source>
        <dbReference type="ARBA" id="ARBA00006727"/>
    </source>
</evidence>
<dbReference type="InterPro" id="IPR020846">
    <property type="entry name" value="MFS_dom"/>
</dbReference>
<feature type="transmembrane region" description="Helical" evidence="8">
    <location>
        <begin position="383"/>
        <end position="402"/>
    </location>
</feature>
<gene>
    <name evidence="11" type="ORF">PCL_11081</name>
</gene>
<dbReference type="Proteomes" id="UP000245956">
    <property type="component" value="Unassembled WGS sequence"/>
</dbReference>
<dbReference type="AlphaFoldDB" id="A0A2U3ED66"/>
<feature type="transmembrane region" description="Helical" evidence="8">
    <location>
        <begin position="352"/>
        <end position="371"/>
    </location>
</feature>
<dbReference type="Gene3D" id="3.40.630.30">
    <property type="match status" value="1"/>
</dbReference>
<keyword evidence="3" id="KW-0813">Transport</keyword>
<dbReference type="InterPro" id="IPR011701">
    <property type="entry name" value="MFS"/>
</dbReference>
<keyword evidence="6 8" id="KW-0472">Membrane</keyword>
<reference evidence="11 12" key="1">
    <citation type="journal article" date="2016" name="Front. Microbiol.">
        <title>Genome and transcriptome sequences reveal the specific parasitism of the nematophagous Purpureocillium lilacinum 36-1.</title>
        <authorList>
            <person name="Xie J."/>
            <person name="Li S."/>
            <person name="Mo C."/>
            <person name="Xiao X."/>
            <person name="Peng D."/>
            <person name="Wang G."/>
            <person name="Xiao Y."/>
        </authorList>
    </citation>
    <scope>NUCLEOTIDE SEQUENCE [LARGE SCALE GENOMIC DNA]</scope>
    <source>
        <strain evidence="11 12">36-1</strain>
    </source>
</reference>
<keyword evidence="5 8" id="KW-1133">Transmembrane helix</keyword>
<evidence type="ECO:0000259" key="10">
    <source>
        <dbReference type="PROSITE" id="PS51186"/>
    </source>
</evidence>
<feature type="transmembrane region" description="Helical" evidence="8">
    <location>
        <begin position="241"/>
        <end position="261"/>
    </location>
</feature>
<feature type="transmembrane region" description="Helical" evidence="8">
    <location>
        <begin position="408"/>
        <end position="431"/>
    </location>
</feature>
<organism evidence="11 12">
    <name type="scientific">Purpureocillium lilacinum</name>
    <name type="common">Paecilomyces lilacinus</name>
    <dbReference type="NCBI Taxonomy" id="33203"/>
    <lineage>
        <taxon>Eukaryota</taxon>
        <taxon>Fungi</taxon>
        <taxon>Dikarya</taxon>
        <taxon>Ascomycota</taxon>
        <taxon>Pezizomycotina</taxon>
        <taxon>Sordariomycetes</taxon>
        <taxon>Hypocreomycetidae</taxon>
        <taxon>Hypocreales</taxon>
        <taxon>Ophiocordycipitaceae</taxon>
        <taxon>Purpureocillium</taxon>
    </lineage>
</organism>
<feature type="transmembrane region" description="Helical" evidence="8">
    <location>
        <begin position="158"/>
        <end position="177"/>
    </location>
</feature>
<evidence type="ECO:0000256" key="1">
    <source>
        <dbReference type="ARBA" id="ARBA00004141"/>
    </source>
</evidence>
<feature type="transmembrane region" description="Helical" evidence="8">
    <location>
        <begin position="114"/>
        <end position="138"/>
    </location>
</feature>
<dbReference type="PROSITE" id="PS51186">
    <property type="entry name" value="GNAT"/>
    <property type="match status" value="1"/>
</dbReference>
<dbReference type="Pfam" id="PF07690">
    <property type="entry name" value="MFS_1"/>
    <property type="match status" value="1"/>
</dbReference>
<evidence type="ECO:0000259" key="9">
    <source>
        <dbReference type="PROSITE" id="PS50850"/>
    </source>
</evidence>